<keyword evidence="2" id="KW-0328">Glycosyltransferase</keyword>
<dbReference type="eggNOG" id="KOG0799">
    <property type="taxonomic scope" value="Eukaryota"/>
</dbReference>
<dbReference type="GO" id="GO:0016020">
    <property type="term" value="C:membrane"/>
    <property type="evidence" value="ECO:0007669"/>
    <property type="project" value="UniProtKB-SubCell"/>
</dbReference>
<keyword evidence="3" id="KW-0808">Transferase</keyword>
<dbReference type="InterPro" id="IPR044610">
    <property type="entry name" value="GLCAT14A/B/C"/>
</dbReference>
<dbReference type="EnsemblPlants" id="OB03G37390.1">
    <property type="protein sequence ID" value="OB03G37390.1"/>
    <property type="gene ID" value="OB03G37390"/>
</dbReference>
<name>J3LRR3_ORYBR</name>
<dbReference type="HOGENOM" id="CLU_1770701_0_0_1"/>
<evidence type="ECO:0000256" key="2">
    <source>
        <dbReference type="ARBA" id="ARBA00022676"/>
    </source>
</evidence>
<evidence type="ECO:0000256" key="3">
    <source>
        <dbReference type="ARBA" id="ARBA00022679"/>
    </source>
</evidence>
<proteinExistence type="predicted"/>
<dbReference type="Proteomes" id="UP000006038">
    <property type="component" value="Chromosome 3"/>
</dbReference>
<dbReference type="PANTHER" id="PTHR45719">
    <property type="entry name" value="GLYCOSYLTRANSFERASE"/>
    <property type="match status" value="1"/>
</dbReference>
<dbReference type="Gramene" id="OB03G37390.1">
    <property type="protein sequence ID" value="OB03G37390.1"/>
    <property type="gene ID" value="OB03G37390"/>
</dbReference>
<evidence type="ECO:0000256" key="1">
    <source>
        <dbReference type="ARBA" id="ARBA00004606"/>
    </source>
</evidence>
<dbReference type="InterPro" id="IPR003406">
    <property type="entry name" value="Glyco_trans_14"/>
</dbReference>
<keyword evidence="5" id="KW-0325">Glycoprotein</keyword>
<evidence type="ECO:0000313" key="7">
    <source>
        <dbReference type="Proteomes" id="UP000006038"/>
    </source>
</evidence>
<dbReference type="GO" id="GO:0015020">
    <property type="term" value="F:glucuronosyltransferase activity"/>
    <property type="evidence" value="ECO:0007669"/>
    <property type="project" value="InterPro"/>
</dbReference>
<comment type="subcellular location">
    <subcellularLocation>
        <location evidence="1">Membrane</location>
        <topology evidence="1">Single-pass type II membrane protein</topology>
    </subcellularLocation>
</comment>
<protein>
    <recommendedName>
        <fullName evidence="8">Protein xylosyltransferase</fullName>
    </recommendedName>
</protein>
<keyword evidence="7" id="KW-1185">Reference proteome</keyword>
<reference evidence="6" key="2">
    <citation type="submission" date="2013-04" db="UniProtKB">
        <authorList>
            <consortium name="EnsemblPlants"/>
        </authorList>
    </citation>
    <scope>IDENTIFICATION</scope>
</reference>
<sequence length="149" mass="16736">MLRRCLLALYHPRNSYILHLDAQAPDSDRADLATFVAAHPVLSAAANVRVILKANLVTYRGPTMVTTTLHAAAAFLWGPLAGRGADWDWFINLSASDYPLVTQDDLMHVFSKLPRDLNFIDHTSDIGWKAYVLLTEEQCHIHHSRFVLS</sequence>
<organism evidence="6">
    <name type="scientific">Oryza brachyantha</name>
    <name type="common">malo sina</name>
    <dbReference type="NCBI Taxonomy" id="4533"/>
    <lineage>
        <taxon>Eukaryota</taxon>
        <taxon>Viridiplantae</taxon>
        <taxon>Streptophyta</taxon>
        <taxon>Embryophyta</taxon>
        <taxon>Tracheophyta</taxon>
        <taxon>Spermatophyta</taxon>
        <taxon>Magnoliopsida</taxon>
        <taxon>Liliopsida</taxon>
        <taxon>Poales</taxon>
        <taxon>Poaceae</taxon>
        <taxon>BOP clade</taxon>
        <taxon>Oryzoideae</taxon>
        <taxon>Oryzeae</taxon>
        <taxon>Oryzinae</taxon>
        <taxon>Oryza</taxon>
    </lineage>
</organism>
<dbReference type="AlphaFoldDB" id="J3LRR3"/>
<evidence type="ECO:0008006" key="8">
    <source>
        <dbReference type="Google" id="ProtNLM"/>
    </source>
</evidence>
<keyword evidence="4" id="KW-0472">Membrane</keyword>
<evidence type="ECO:0000256" key="5">
    <source>
        <dbReference type="ARBA" id="ARBA00023180"/>
    </source>
</evidence>
<reference evidence="6" key="1">
    <citation type="journal article" date="2013" name="Nat. Commun.">
        <title>Whole-genome sequencing of Oryza brachyantha reveals mechanisms underlying Oryza genome evolution.</title>
        <authorList>
            <person name="Chen J."/>
            <person name="Huang Q."/>
            <person name="Gao D."/>
            <person name="Wang J."/>
            <person name="Lang Y."/>
            <person name="Liu T."/>
            <person name="Li B."/>
            <person name="Bai Z."/>
            <person name="Luis Goicoechea J."/>
            <person name="Liang C."/>
            <person name="Chen C."/>
            <person name="Zhang W."/>
            <person name="Sun S."/>
            <person name="Liao Y."/>
            <person name="Zhang X."/>
            <person name="Yang L."/>
            <person name="Song C."/>
            <person name="Wang M."/>
            <person name="Shi J."/>
            <person name="Liu G."/>
            <person name="Liu J."/>
            <person name="Zhou H."/>
            <person name="Zhou W."/>
            <person name="Yu Q."/>
            <person name="An N."/>
            <person name="Chen Y."/>
            <person name="Cai Q."/>
            <person name="Wang B."/>
            <person name="Liu B."/>
            <person name="Min J."/>
            <person name="Huang Y."/>
            <person name="Wu H."/>
            <person name="Li Z."/>
            <person name="Zhang Y."/>
            <person name="Yin Y."/>
            <person name="Song W."/>
            <person name="Jiang J."/>
            <person name="Jackson S.A."/>
            <person name="Wing R.A."/>
            <person name="Wang J."/>
            <person name="Chen M."/>
        </authorList>
    </citation>
    <scope>NUCLEOTIDE SEQUENCE [LARGE SCALE GENOMIC DNA]</scope>
    <source>
        <strain evidence="6">cv. IRGC 101232</strain>
    </source>
</reference>
<dbReference type="Pfam" id="PF02485">
    <property type="entry name" value="Branch"/>
    <property type="match status" value="1"/>
</dbReference>
<dbReference type="PANTHER" id="PTHR45719:SF6">
    <property type="entry name" value="BETA-1-3-GALACTOSYL-O-GLYCOSYL-GLYCOPROTEIN, PUTATIVE, EXPRESSED-RELATED"/>
    <property type="match status" value="1"/>
</dbReference>
<dbReference type="OMA" id="TEEQCHI"/>
<evidence type="ECO:0000256" key="4">
    <source>
        <dbReference type="ARBA" id="ARBA00023136"/>
    </source>
</evidence>
<evidence type="ECO:0000313" key="6">
    <source>
        <dbReference type="EnsemblPlants" id="OB03G37390.1"/>
    </source>
</evidence>
<accession>J3LRR3</accession>